<keyword evidence="5" id="KW-0746">Sphingolipid metabolism</keyword>
<reference evidence="9" key="3">
    <citation type="submission" date="2015-02" db="UniProtKB">
        <authorList>
            <consortium name="EnsemblProtists"/>
        </authorList>
    </citation>
    <scope>IDENTIFICATION</scope>
    <source>
        <strain evidence="9">DAOM BR144</strain>
    </source>
</reference>
<dbReference type="STRING" id="431595.K3WW14"/>
<dbReference type="InterPro" id="IPR031331">
    <property type="entry name" value="NEUT/ALK_ceramidase_C"/>
</dbReference>
<feature type="domain" description="Neutral/alkaline non-lysosomal ceramidase N-terminal" evidence="7">
    <location>
        <begin position="23"/>
        <end position="502"/>
    </location>
</feature>
<dbReference type="Pfam" id="PF17048">
    <property type="entry name" value="Ceramidse_alk_C"/>
    <property type="match status" value="1"/>
</dbReference>
<dbReference type="EC" id="3.5.1.23" evidence="5"/>
<dbReference type="AlphaFoldDB" id="K3WW14"/>
<reference evidence="10" key="2">
    <citation type="submission" date="2010-04" db="EMBL/GenBank/DDBJ databases">
        <authorList>
            <person name="Buell R."/>
            <person name="Hamilton J."/>
            <person name="Hostetler J."/>
        </authorList>
    </citation>
    <scope>NUCLEOTIDE SEQUENCE [LARGE SCALE GENOMIC DNA]</scope>
    <source>
        <strain evidence="10">DAOM:BR144</strain>
    </source>
</reference>
<dbReference type="InterPro" id="IPR031329">
    <property type="entry name" value="NEUT/ALK_ceramidase_N"/>
</dbReference>
<feature type="binding site" evidence="4">
    <location>
        <position position="224"/>
    </location>
    <ligand>
        <name>Zn(2+)</name>
        <dbReference type="ChEBI" id="CHEBI:29105"/>
    </ligand>
</feature>
<organism evidence="9 10">
    <name type="scientific">Globisporangium ultimum (strain ATCC 200006 / CBS 805.95 / DAOM BR144)</name>
    <name type="common">Pythium ultimum</name>
    <dbReference type="NCBI Taxonomy" id="431595"/>
    <lineage>
        <taxon>Eukaryota</taxon>
        <taxon>Sar</taxon>
        <taxon>Stramenopiles</taxon>
        <taxon>Oomycota</taxon>
        <taxon>Peronosporomycetes</taxon>
        <taxon>Pythiales</taxon>
        <taxon>Pythiaceae</taxon>
        <taxon>Globisporangium</taxon>
    </lineage>
</organism>
<proteinExistence type="inferred from homology"/>
<accession>K3WW14</accession>
<feature type="binding site" evidence="4">
    <location>
        <position position="436"/>
    </location>
    <ligand>
        <name>Zn(2+)</name>
        <dbReference type="ChEBI" id="CHEBI:29105"/>
    </ligand>
</feature>
<dbReference type="VEuPathDB" id="FungiDB:PYU1_G009144"/>
<dbReference type="GO" id="GO:0046872">
    <property type="term" value="F:metal ion binding"/>
    <property type="evidence" value="ECO:0007669"/>
    <property type="project" value="UniProtKB-KW"/>
</dbReference>
<evidence type="ECO:0000256" key="3">
    <source>
        <dbReference type="PIRSR" id="PIRSR606823-1"/>
    </source>
</evidence>
<dbReference type="Gene3D" id="2.60.40.2300">
    <property type="entry name" value="Neutral/alkaline non-lysosomal ceramidase, C-terminal domain"/>
    <property type="match status" value="1"/>
</dbReference>
<evidence type="ECO:0000259" key="8">
    <source>
        <dbReference type="Pfam" id="PF17048"/>
    </source>
</evidence>
<keyword evidence="4" id="KW-0862">Zinc</keyword>
<dbReference type="GO" id="GO:0005576">
    <property type="term" value="C:extracellular region"/>
    <property type="evidence" value="ECO:0007669"/>
    <property type="project" value="TreeGrafter"/>
</dbReference>
<keyword evidence="5" id="KW-0443">Lipid metabolism</keyword>
<evidence type="ECO:0000256" key="6">
    <source>
        <dbReference type="SAM" id="SignalP"/>
    </source>
</evidence>
<evidence type="ECO:0000313" key="9">
    <source>
        <dbReference type="EnsemblProtists" id="PYU1_T009162"/>
    </source>
</evidence>
<dbReference type="HOGENOM" id="CLU_011300_2_0_1"/>
<feature type="active site" description="Nucleophile" evidence="3">
    <location>
        <position position="267"/>
    </location>
</feature>
<evidence type="ECO:0000313" key="10">
    <source>
        <dbReference type="Proteomes" id="UP000019132"/>
    </source>
</evidence>
<feature type="domain" description="Neutral/alkaline non-lysosomal ceramidase C-terminal" evidence="8">
    <location>
        <begin position="506"/>
        <end position="667"/>
    </location>
</feature>
<dbReference type="eggNOG" id="KOG2232">
    <property type="taxonomic scope" value="Eukaryota"/>
</dbReference>
<keyword evidence="6" id="KW-0732">Signal</keyword>
<dbReference type="GO" id="GO:0046514">
    <property type="term" value="P:ceramide catabolic process"/>
    <property type="evidence" value="ECO:0007669"/>
    <property type="project" value="InterPro"/>
</dbReference>
<evidence type="ECO:0000256" key="2">
    <source>
        <dbReference type="ARBA" id="ARBA00022801"/>
    </source>
</evidence>
<feature type="chain" id="PRO_5003868104" description="Neutral ceramidase" evidence="6">
    <location>
        <begin position="21"/>
        <end position="668"/>
    </location>
</feature>
<keyword evidence="10" id="KW-1185">Reference proteome</keyword>
<dbReference type="PANTHER" id="PTHR12670">
    <property type="entry name" value="CERAMIDASE"/>
    <property type="match status" value="1"/>
</dbReference>
<keyword evidence="2 5" id="KW-0378">Hydrolase</keyword>
<dbReference type="InParanoid" id="K3WW14"/>
<comment type="cofactor">
    <cofactor evidence="4">
        <name>Zn(2+)</name>
        <dbReference type="ChEBI" id="CHEBI:29105"/>
    </cofactor>
    <text evidence="4">Binds 1 zinc ion per subunit.</text>
</comment>
<dbReference type="GO" id="GO:0042759">
    <property type="term" value="P:long-chain fatty acid biosynthetic process"/>
    <property type="evidence" value="ECO:0007669"/>
    <property type="project" value="TreeGrafter"/>
</dbReference>
<feature type="binding site" evidence="4">
    <location>
        <position position="473"/>
    </location>
    <ligand>
        <name>Zn(2+)</name>
        <dbReference type="ChEBI" id="CHEBI:29105"/>
    </ligand>
</feature>
<reference evidence="10" key="1">
    <citation type="journal article" date="2010" name="Genome Biol.">
        <title>Genome sequence of the necrotrophic plant pathogen Pythium ultimum reveals original pathogenicity mechanisms and effector repertoire.</title>
        <authorList>
            <person name="Levesque C.A."/>
            <person name="Brouwer H."/>
            <person name="Cano L."/>
            <person name="Hamilton J.P."/>
            <person name="Holt C."/>
            <person name="Huitema E."/>
            <person name="Raffaele S."/>
            <person name="Robideau G.P."/>
            <person name="Thines M."/>
            <person name="Win J."/>
            <person name="Zerillo M.M."/>
            <person name="Beakes G.W."/>
            <person name="Boore J.L."/>
            <person name="Busam D."/>
            <person name="Dumas B."/>
            <person name="Ferriera S."/>
            <person name="Fuerstenberg S.I."/>
            <person name="Gachon C.M."/>
            <person name="Gaulin E."/>
            <person name="Govers F."/>
            <person name="Grenville-Briggs L."/>
            <person name="Horner N."/>
            <person name="Hostetler J."/>
            <person name="Jiang R.H."/>
            <person name="Johnson J."/>
            <person name="Krajaejun T."/>
            <person name="Lin H."/>
            <person name="Meijer H.J."/>
            <person name="Moore B."/>
            <person name="Morris P."/>
            <person name="Phuntmart V."/>
            <person name="Puiu D."/>
            <person name="Shetty J."/>
            <person name="Stajich J.E."/>
            <person name="Tripathy S."/>
            <person name="Wawra S."/>
            <person name="van West P."/>
            <person name="Whitty B.R."/>
            <person name="Coutinho P.M."/>
            <person name="Henrissat B."/>
            <person name="Martin F."/>
            <person name="Thomas P.D."/>
            <person name="Tyler B.M."/>
            <person name="De Vries R.P."/>
            <person name="Kamoun S."/>
            <person name="Yandell M."/>
            <person name="Tisserat N."/>
            <person name="Buell C.R."/>
        </authorList>
    </citation>
    <scope>NUCLEOTIDE SEQUENCE</scope>
    <source>
        <strain evidence="10">DAOM:BR144</strain>
    </source>
</reference>
<dbReference type="InterPro" id="IPR038445">
    <property type="entry name" value="NCDase_C_sf"/>
</dbReference>
<dbReference type="Pfam" id="PF04734">
    <property type="entry name" value="Ceramidase_alk"/>
    <property type="match status" value="1"/>
</dbReference>
<feature type="binding site" evidence="4">
    <location>
        <position position="115"/>
    </location>
    <ligand>
        <name>Zn(2+)</name>
        <dbReference type="ChEBI" id="CHEBI:29105"/>
    </ligand>
</feature>
<dbReference type="Proteomes" id="UP000019132">
    <property type="component" value="Unassembled WGS sequence"/>
</dbReference>
<keyword evidence="4" id="KW-0479">Metal-binding</keyword>
<dbReference type="GO" id="GO:0016020">
    <property type="term" value="C:membrane"/>
    <property type="evidence" value="ECO:0007669"/>
    <property type="project" value="GOC"/>
</dbReference>
<dbReference type="GO" id="GO:0046512">
    <property type="term" value="P:sphingosine biosynthetic process"/>
    <property type="evidence" value="ECO:0007669"/>
    <property type="project" value="TreeGrafter"/>
</dbReference>
<dbReference type="EMBL" id="GL376632">
    <property type="status" value="NOT_ANNOTATED_CDS"/>
    <property type="molecule type" value="Genomic_DNA"/>
</dbReference>
<comment type="catalytic activity">
    <reaction evidence="5">
        <text>an N-acylsphing-4-enine + H2O = sphing-4-enine + a fatty acid</text>
        <dbReference type="Rhea" id="RHEA:20856"/>
        <dbReference type="ChEBI" id="CHEBI:15377"/>
        <dbReference type="ChEBI" id="CHEBI:28868"/>
        <dbReference type="ChEBI" id="CHEBI:52639"/>
        <dbReference type="ChEBI" id="CHEBI:57756"/>
        <dbReference type="EC" id="3.5.1.23"/>
    </reaction>
</comment>
<dbReference type="OMA" id="FACILNQ"/>
<sequence>MLYALTLLMVALNVLHMIQATSYRIGVGKGDITGPAAEVVMMGYADSSQKSAGILNRLYARAFVVEDTGTGERVLFVNCDLQAVFQLVHQKVIESIMVTYGGVYTEQNVVLHATHTHAGPGGSSAYFLYDVSIFGFISENFDVIVAGILKAIDEAHSSVAPGTIRFNKGTITNGGKNRSPLAYDANPDDEKKRYEFNHDTDLRLLQFRDAKDNLRGVLGFYPVHPTSLTQQNKLVSGDNKGYAEFLLEDANPGLIAGIGISNAADVSPNLIDNGNGTSRGEGKTDIESAEIIGKRQADKVMELLNAPSTLVNGSILGRLSYVDFSDIKLKDRAPTASDPYADRTCPAVVGQNFGAGTEDGRGLSALTEGNLNANPLFRAIGAVIKEAPAWVKDCQTKSKVPLLATGLMGPTPWTPEVLPVQVIRIGQIGLAVTNFEVSTMSGRRIRATVKDVLAPVGVTEVEVASISNAYAQYLTTKEEYLMQHYEGASTLFGPNQLAAVQQELARVAAAVADPNVALDVGPKPRQFDRSKLLNFQTGVVMDTVPLGKKFGALRSDALASYAIGATVAVTFYGAHPKNRLSSVVSFCDVEQEIDGKFVTVMTDAHWDLRYKWTRKGISESSNVCEWTIRAGGRTSVAGNYRIRHRGLQKPLIGTITAYEGVSRVFQVK</sequence>
<evidence type="ECO:0000256" key="5">
    <source>
        <dbReference type="RuleBase" id="RU366019"/>
    </source>
</evidence>
<evidence type="ECO:0000256" key="4">
    <source>
        <dbReference type="PIRSR" id="PIRSR606823-2"/>
    </source>
</evidence>
<evidence type="ECO:0000256" key="1">
    <source>
        <dbReference type="ARBA" id="ARBA00009835"/>
    </source>
</evidence>
<comment type="similarity">
    <text evidence="1 5">Belongs to the neutral ceramidase family.</text>
</comment>
<dbReference type="PANTHER" id="PTHR12670:SF1">
    <property type="entry name" value="NEUTRAL CERAMIDASE"/>
    <property type="match status" value="1"/>
</dbReference>
<feature type="signal peptide" evidence="6">
    <location>
        <begin position="1"/>
        <end position="20"/>
    </location>
</feature>
<evidence type="ECO:0000259" key="7">
    <source>
        <dbReference type="Pfam" id="PF04734"/>
    </source>
</evidence>
<dbReference type="GO" id="GO:0017040">
    <property type="term" value="F:N-acylsphingosine amidohydrolase activity"/>
    <property type="evidence" value="ECO:0007669"/>
    <property type="project" value="UniProtKB-UniRule"/>
</dbReference>
<name>K3WW14_GLOUD</name>
<dbReference type="EnsemblProtists" id="PYU1_T009162">
    <property type="protein sequence ID" value="PYU1_T009162"/>
    <property type="gene ID" value="PYU1_G009144"/>
</dbReference>
<dbReference type="InterPro" id="IPR006823">
    <property type="entry name" value="Ceramidase_alk"/>
</dbReference>
<protein>
    <recommendedName>
        <fullName evidence="5">Neutral ceramidase</fullName>
        <ecNumber evidence="5">3.5.1.23</ecNumber>
    </recommendedName>
</protein>